<comment type="catalytic activity">
    <reaction evidence="12">
        <text>O-phospho-L-seryl-[protein] + H2O = L-seryl-[protein] + phosphate</text>
        <dbReference type="Rhea" id="RHEA:20629"/>
        <dbReference type="Rhea" id="RHEA-COMP:9863"/>
        <dbReference type="Rhea" id="RHEA-COMP:11604"/>
        <dbReference type="ChEBI" id="CHEBI:15377"/>
        <dbReference type="ChEBI" id="CHEBI:29999"/>
        <dbReference type="ChEBI" id="CHEBI:43474"/>
        <dbReference type="ChEBI" id="CHEBI:83421"/>
        <dbReference type="EC" id="3.1.3.16"/>
    </reaction>
</comment>
<organism evidence="15">
    <name type="scientific">Strombidium inclinatum</name>
    <dbReference type="NCBI Taxonomy" id="197538"/>
    <lineage>
        <taxon>Eukaryota</taxon>
        <taxon>Sar</taxon>
        <taxon>Alveolata</taxon>
        <taxon>Ciliophora</taxon>
        <taxon>Intramacronucleata</taxon>
        <taxon>Spirotrichea</taxon>
        <taxon>Oligotrichia</taxon>
        <taxon>Strombidiidae</taxon>
        <taxon>Strombidium</taxon>
    </lineage>
</organism>
<evidence type="ECO:0000256" key="2">
    <source>
        <dbReference type="ARBA" id="ARBA00001946"/>
    </source>
</evidence>
<comment type="similarity">
    <text evidence="4">Belongs to the PP2C family.</text>
</comment>
<evidence type="ECO:0000256" key="10">
    <source>
        <dbReference type="ARBA" id="ARBA00023136"/>
    </source>
</evidence>
<keyword evidence="9" id="KW-0904">Protein phosphatase</keyword>
<dbReference type="GO" id="GO:0016020">
    <property type="term" value="C:membrane"/>
    <property type="evidence" value="ECO:0007669"/>
    <property type="project" value="UniProtKB-SubCell"/>
</dbReference>
<dbReference type="CDD" id="cd00143">
    <property type="entry name" value="PP2Cc"/>
    <property type="match status" value="1"/>
</dbReference>
<dbReference type="PANTHER" id="PTHR13832">
    <property type="entry name" value="PROTEIN PHOSPHATASE 2C"/>
    <property type="match status" value="1"/>
</dbReference>
<reference evidence="15" key="1">
    <citation type="submission" date="2021-01" db="EMBL/GenBank/DDBJ databases">
        <authorList>
            <person name="Corre E."/>
            <person name="Pelletier E."/>
            <person name="Niang G."/>
            <person name="Scheremetjew M."/>
            <person name="Finn R."/>
            <person name="Kale V."/>
            <person name="Holt S."/>
            <person name="Cochrane G."/>
            <person name="Meng A."/>
            <person name="Brown T."/>
            <person name="Cohen L."/>
        </authorList>
    </citation>
    <scope>NUCLEOTIDE SEQUENCE</scope>
    <source>
        <strain evidence="15">S3</strain>
    </source>
</reference>
<protein>
    <recommendedName>
        <fullName evidence="5">protein-serine/threonine phosphatase</fullName>
        <ecNumber evidence="5">3.1.3.16</ecNumber>
    </recommendedName>
</protein>
<evidence type="ECO:0000256" key="12">
    <source>
        <dbReference type="ARBA" id="ARBA00047761"/>
    </source>
</evidence>
<evidence type="ECO:0000256" key="11">
    <source>
        <dbReference type="ARBA" id="ARBA00023211"/>
    </source>
</evidence>
<proteinExistence type="inferred from homology"/>
<dbReference type="Pfam" id="PF00481">
    <property type="entry name" value="PP2C"/>
    <property type="match status" value="1"/>
</dbReference>
<keyword evidence="11" id="KW-0464">Manganese</keyword>
<comment type="subcellular location">
    <subcellularLocation>
        <location evidence="3">Membrane</location>
    </subcellularLocation>
</comment>
<evidence type="ECO:0000256" key="8">
    <source>
        <dbReference type="ARBA" id="ARBA00022842"/>
    </source>
</evidence>
<comment type="catalytic activity">
    <reaction evidence="13">
        <text>O-phospho-L-threonyl-[protein] + H2O = L-threonyl-[protein] + phosphate</text>
        <dbReference type="Rhea" id="RHEA:47004"/>
        <dbReference type="Rhea" id="RHEA-COMP:11060"/>
        <dbReference type="Rhea" id="RHEA-COMP:11605"/>
        <dbReference type="ChEBI" id="CHEBI:15377"/>
        <dbReference type="ChEBI" id="CHEBI:30013"/>
        <dbReference type="ChEBI" id="CHEBI:43474"/>
        <dbReference type="ChEBI" id="CHEBI:61977"/>
        <dbReference type="EC" id="3.1.3.16"/>
    </reaction>
</comment>
<evidence type="ECO:0000256" key="13">
    <source>
        <dbReference type="ARBA" id="ARBA00048336"/>
    </source>
</evidence>
<evidence type="ECO:0000256" key="4">
    <source>
        <dbReference type="ARBA" id="ARBA00006702"/>
    </source>
</evidence>
<keyword evidence="6" id="KW-0479">Metal-binding</keyword>
<dbReference type="PANTHER" id="PTHR13832:SF803">
    <property type="entry name" value="PROTEIN PHOSPHATASE 1G"/>
    <property type="match status" value="1"/>
</dbReference>
<sequence>MNILQEAGKKEPEEQSNEELMLDSIGCTSNVIYIDFEMSKLFVANAGDSRCAMGKAGKTVEMSEDHKPEGQVEIDRIRKAGSVITEGRVDGNLNLTRSLGDLKYKNRDHLKPEEQAITANPDTYCFPIDKEIDFIIMGCDGIWESKSNEEMVEWIYARLADQKKAGKEDLQAIVKELLHETCAADVHSSNGVGCDNMTCILIKFNRDS</sequence>
<evidence type="ECO:0000256" key="7">
    <source>
        <dbReference type="ARBA" id="ARBA00022801"/>
    </source>
</evidence>
<dbReference type="EMBL" id="HBIH01039899">
    <property type="protein sequence ID" value="CAE0335445.1"/>
    <property type="molecule type" value="Transcribed_RNA"/>
</dbReference>
<feature type="domain" description="PPM-type phosphatase" evidence="14">
    <location>
        <begin position="1"/>
        <end position="204"/>
    </location>
</feature>
<dbReference type="EC" id="3.1.3.16" evidence="5"/>
<evidence type="ECO:0000313" key="15">
    <source>
        <dbReference type="EMBL" id="CAE0335445.1"/>
    </source>
</evidence>
<dbReference type="Gene3D" id="3.60.40.10">
    <property type="entry name" value="PPM-type phosphatase domain"/>
    <property type="match status" value="1"/>
</dbReference>
<name>A0A7S3J022_9SPIT</name>
<dbReference type="SMART" id="SM00332">
    <property type="entry name" value="PP2Cc"/>
    <property type="match status" value="1"/>
</dbReference>
<dbReference type="InterPro" id="IPR036457">
    <property type="entry name" value="PPM-type-like_dom_sf"/>
</dbReference>
<dbReference type="InterPro" id="IPR001932">
    <property type="entry name" value="PPM-type_phosphatase-like_dom"/>
</dbReference>
<dbReference type="SUPFAM" id="SSF81606">
    <property type="entry name" value="PP2C-like"/>
    <property type="match status" value="1"/>
</dbReference>
<evidence type="ECO:0000256" key="9">
    <source>
        <dbReference type="ARBA" id="ARBA00022912"/>
    </source>
</evidence>
<comment type="cofactor">
    <cofactor evidence="1">
        <name>Mn(2+)</name>
        <dbReference type="ChEBI" id="CHEBI:29035"/>
    </cofactor>
</comment>
<evidence type="ECO:0000256" key="3">
    <source>
        <dbReference type="ARBA" id="ARBA00004370"/>
    </source>
</evidence>
<evidence type="ECO:0000256" key="6">
    <source>
        <dbReference type="ARBA" id="ARBA00022723"/>
    </source>
</evidence>
<dbReference type="InterPro" id="IPR015655">
    <property type="entry name" value="PP2C"/>
</dbReference>
<evidence type="ECO:0000259" key="14">
    <source>
        <dbReference type="PROSITE" id="PS51746"/>
    </source>
</evidence>
<keyword evidence="10" id="KW-0472">Membrane</keyword>
<evidence type="ECO:0000256" key="5">
    <source>
        <dbReference type="ARBA" id="ARBA00013081"/>
    </source>
</evidence>
<dbReference type="GO" id="GO:0046872">
    <property type="term" value="F:metal ion binding"/>
    <property type="evidence" value="ECO:0007669"/>
    <property type="project" value="UniProtKB-KW"/>
</dbReference>
<accession>A0A7S3J022</accession>
<evidence type="ECO:0000256" key="1">
    <source>
        <dbReference type="ARBA" id="ARBA00001936"/>
    </source>
</evidence>
<dbReference type="PROSITE" id="PS51746">
    <property type="entry name" value="PPM_2"/>
    <property type="match status" value="1"/>
</dbReference>
<keyword evidence="8" id="KW-0460">Magnesium</keyword>
<gene>
    <name evidence="15" type="ORF">SINC0208_LOCUS16084</name>
</gene>
<keyword evidence="7" id="KW-0378">Hydrolase</keyword>
<dbReference type="AlphaFoldDB" id="A0A7S3J022"/>
<dbReference type="GO" id="GO:0004722">
    <property type="term" value="F:protein serine/threonine phosphatase activity"/>
    <property type="evidence" value="ECO:0007669"/>
    <property type="project" value="UniProtKB-EC"/>
</dbReference>
<comment type="cofactor">
    <cofactor evidence="2">
        <name>Mg(2+)</name>
        <dbReference type="ChEBI" id="CHEBI:18420"/>
    </cofactor>
</comment>